<name>A0ABW5MP46_9SPHI</name>
<keyword evidence="1" id="KW-1133">Transmembrane helix</keyword>
<dbReference type="Proteomes" id="UP001597461">
    <property type="component" value="Unassembled WGS sequence"/>
</dbReference>
<sequence>MEDLYEIKKIIHDLLIDRMGEVNDADLFLTRKRALAAGLDNQQFGLLMQEVHNSINWTKLRDEREGKDRVVGRPINLFGQEVKSLSKLGEVLFNNHTKALRYLEDHIFLKENINYLSNQNVDLTMSFLETYNAEPDAEKRFLKIIYQLNKGLPFKVEGELFTKLSDLLEKGWQDYDFFESIYKRFATGYLQLWIKQCFPELVGILPKEKSFKDFLYFIYSFNPEYPFYIGQELFHTPEDIAEAAKKESRLWLVLIKSIQDEQILTWLERTGRGAIITAYIEQTKFLIDHEKNQNDLSRSLIQKLIEIIQPEVELPSLSVSVDQLNFLGIESKPLLQPITVSLSNAGFVKATVLLDQQIDGIVIEQGYVSFFDLEHAKDITLHLNIDPLKLIKNRLYNLNLNIKTNYQSLSIPISVKTVFPLKTFSFYLLKYSLFTSIFFGFIRILIVAANGDNNWLAPEIAWSHITAQVPTNHVAYIAIFILSAAIPILLWPKVKKIEKI</sequence>
<keyword evidence="1" id="KW-0472">Membrane</keyword>
<dbReference type="RefSeq" id="WP_379082510.1">
    <property type="nucleotide sequence ID" value="NZ_JBHULL010000043.1"/>
</dbReference>
<comment type="caution">
    <text evidence="2">The sequence shown here is derived from an EMBL/GenBank/DDBJ whole genome shotgun (WGS) entry which is preliminary data.</text>
</comment>
<gene>
    <name evidence="2" type="ORF">ACFSR6_20715</name>
</gene>
<organism evidence="2 3">
    <name type="scientific">Pedobacter vanadiisoli</name>
    <dbReference type="NCBI Taxonomy" id="1761975"/>
    <lineage>
        <taxon>Bacteria</taxon>
        <taxon>Pseudomonadati</taxon>
        <taxon>Bacteroidota</taxon>
        <taxon>Sphingobacteriia</taxon>
        <taxon>Sphingobacteriales</taxon>
        <taxon>Sphingobacteriaceae</taxon>
        <taxon>Pedobacter</taxon>
    </lineage>
</organism>
<protein>
    <submittedName>
        <fullName evidence="2">Uncharacterized protein</fullName>
    </submittedName>
</protein>
<keyword evidence="1" id="KW-0812">Transmembrane</keyword>
<accession>A0ABW5MP46</accession>
<feature type="transmembrane region" description="Helical" evidence="1">
    <location>
        <begin position="431"/>
        <end position="449"/>
    </location>
</feature>
<evidence type="ECO:0000256" key="1">
    <source>
        <dbReference type="SAM" id="Phobius"/>
    </source>
</evidence>
<reference evidence="3" key="1">
    <citation type="journal article" date="2019" name="Int. J. Syst. Evol. Microbiol.">
        <title>The Global Catalogue of Microorganisms (GCM) 10K type strain sequencing project: providing services to taxonomists for standard genome sequencing and annotation.</title>
        <authorList>
            <consortium name="The Broad Institute Genomics Platform"/>
            <consortium name="The Broad Institute Genome Sequencing Center for Infectious Disease"/>
            <person name="Wu L."/>
            <person name="Ma J."/>
        </authorList>
    </citation>
    <scope>NUCLEOTIDE SEQUENCE [LARGE SCALE GENOMIC DNA]</scope>
    <source>
        <strain evidence="3">KCTC 42866</strain>
    </source>
</reference>
<proteinExistence type="predicted"/>
<evidence type="ECO:0000313" key="2">
    <source>
        <dbReference type="EMBL" id="MFD2584932.1"/>
    </source>
</evidence>
<evidence type="ECO:0000313" key="3">
    <source>
        <dbReference type="Proteomes" id="UP001597461"/>
    </source>
</evidence>
<dbReference type="EMBL" id="JBHULL010000043">
    <property type="protein sequence ID" value="MFD2584932.1"/>
    <property type="molecule type" value="Genomic_DNA"/>
</dbReference>
<keyword evidence="3" id="KW-1185">Reference proteome</keyword>
<feature type="transmembrane region" description="Helical" evidence="1">
    <location>
        <begin position="473"/>
        <end position="491"/>
    </location>
</feature>